<keyword evidence="1" id="KW-0812">Transmembrane</keyword>
<dbReference type="KEGG" id="atz:M5E07_10300"/>
<evidence type="ECO:0000313" key="3">
    <source>
        <dbReference type="Proteomes" id="UP001056716"/>
    </source>
</evidence>
<organism evidence="2 3">
    <name type="scientific">Acinetobacter tibetensis</name>
    <dbReference type="NCBI Taxonomy" id="2943497"/>
    <lineage>
        <taxon>Bacteria</taxon>
        <taxon>Pseudomonadati</taxon>
        <taxon>Pseudomonadota</taxon>
        <taxon>Gammaproteobacteria</taxon>
        <taxon>Moraxellales</taxon>
        <taxon>Moraxellaceae</taxon>
        <taxon>Acinetobacter</taxon>
    </lineage>
</organism>
<keyword evidence="1" id="KW-0472">Membrane</keyword>
<accession>A0AAE9LPC2</accession>
<sequence>MAGSLDFNLNLLANTAGFNQGMDGVKFAVSTITLTIYCCLADHIYVSWMLLILPIHQLKLYVLTLRSIRMILSTEEKLKNNEDRNDDLFSN</sequence>
<evidence type="ECO:0000256" key="1">
    <source>
        <dbReference type="SAM" id="Phobius"/>
    </source>
</evidence>
<dbReference type="Proteomes" id="UP001056716">
    <property type="component" value="Chromosome"/>
</dbReference>
<dbReference type="AlphaFoldDB" id="A0AAE9LPC2"/>
<proteinExistence type="predicted"/>
<keyword evidence="3" id="KW-1185">Reference proteome</keyword>
<gene>
    <name evidence="2" type="ORF">M5E07_10300</name>
</gene>
<evidence type="ECO:0000313" key="2">
    <source>
        <dbReference type="EMBL" id="USE82203.1"/>
    </source>
</evidence>
<dbReference type="RefSeq" id="WP_252219016.1">
    <property type="nucleotide sequence ID" value="NZ_CP098732.1"/>
</dbReference>
<dbReference type="EMBL" id="CP098732">
    <property type="protein sequence ID" value="USE82203.1"/>
    <property type="molecule type" value="Genomic_DNA"/>
</dbReference>
<keyword evidence="1" id="KW-1133">Transmembrane helix</keyword>
<protein>
    <submittedName>
        <fullName evidence="2">Uncharacterized protein</fullName>
    </submittedName>
</protein>
<name>A0AAE9LPC2_9GAMM</name>
<reference evidence="2" key="1">
    <citation type="submission" date="2022-06" db="EMBL/GenBank/DDBJ databases">
        <title>Isolation, identification and characterization of iprodione-degrading strains in Lhasa, Tibet.</title>
        <authorList>
            <person name="Pan H."/>
        </authorList>
    </citation>
    <scope>NUCLEOTIDE SEQUENCE</scope>
    <source>
        <strain evidence="2">Y-23</strain>
    </source>
</reference>
<feature type="transmembrane region" description="Helical" evidence="1">
    <location>
        <begin position="27"/>
        <end position="53"/>
    </location>
</feature>